<organism evidence="1 2">
    <name type="scientific">Hepatospora eriocheir</name>
    <dbReference type="NCBI Taxonomy" id="1081669"/>
    <lineage>
        <taxon>Eukaryota</taxon>
        <taxon>Fungi</taxon>
        <taxon>Fungi incertae sedis</taxon>
        <taxon>Microsporidia</taxon>
        <taxon>Hepatosporidae</taxon>
        <taxon>Hepatospora</taxon>
    </lineage>
</organism>
<comment type="caution">
    <text evidence="1">The sequence shown here is derived from an EMBL/GenBank/DDBJ whole genome shotgun (WGS) entry which is preliminary data.</text>
</comment>
<dbReference type="EMBL" id="LVKB01000004">
    <property type="protein sequence ID" value="ORD97988.1"/>
    <property type="molecule type" value="Genomic_DNA"/>
</dbReference>
<keyword evidence="2" id="KW-1185">Reference proteome</keyword>
<evidence type="ECO:0000313" key="2">
    <source>
        <dbReference type="Proteomes" id="UP000192356"/>
    </source>
</evidence>
<evidence type="ECO:0000313" key="1">
    <source>
        <dbReference type="EMBL" id="ORD97988.1"/>
    </source>
</evidence>
<dbReference type="AlphaFoldDB" id="A0A1X0QDW2"/>
<reference evidence="1 2" key="1">
    <citation type="journal article" date="2017" name="Environ. Microbiol.">
        <title>Decay of the glycolytic pathway and adaptation to intranuclear parasitism within Enterocytozoonidae microsporidia.</title>
        <authorList>
            <person name="Wiredu Boakye D."/>
            <person name="Jaroenlak P."/>
            <person name="Prachumwat A."/>
            <person name="Williams T.A."/>
            <person name="Bateman K.S."/>
            <person name="Itsathitphaisarn O."/>
            <person name="Sritunyalucksana K."/>
            <person name="Paszkiewicz K.H."/>
            <person name="Moore K.A."/>
            <person name="Stentiford G.D."/>
            <person name="Williams B.A."/>
        </authorList>
    </citation>
    <scope>NUCLEOTIDE SEQUENCE [LARGE SCALE GENOMIC DNA]</scope>
    <source>
        <strain evidence="1 2">GB1</strain>
    </source>
</reference>
<proteinExistence type="predicted"/>
<sequence length="272" mass="33325">MNYNFVLVIFINYNLKNISSDLLYGFRKKHLKFIDKLFNEHYKETKEIYDIYKIINSNTKEFIRQNTIYNYVCEKQIMIKNEIEINEDILKLYENISLKNIEGLKNIDKTKDIDGLKIIEKIKNLKKNLKNNLINLYEYWHALNRGLVIYEVFKQLTDAFFLRNLMIRYYFDDQQIEYIKWKKIEEFNKLLKFNQYFHIIDEIKILIFSDNIDLDIMFKRKFEIYYYLLCKYYCYLKTQSELDCEEIGINIVAFTEIVYDELDNLRILLGLL</sequence>
<dbReference type="VEuPathDB" id="MicrosporidiaDB:A0H76_2811"/>
<protein>
    <submittedName>
        <fullName evidence="1">Uncharacterized protein</fullName>
    </submittedName>
</protein>
<gene>
    <name evidence="1" type="ORF">HERIO_168</name>
</gene>
<dbReference type="VEuPathDB" id="MicrosporidiaDB:HERIO_168"/>
<dbReference type="Proteomes" id="UP000192356">
    <property type="component" value="Unassembled WGS sequence"/>
</dbReference>
<name>A0A1X0QDW2_9MICR</name>
<accession>A0A1X0QDW2</accession>